<dbReference type="eggNOG" id="COG1664">
    <property type="taxonomic scope" value="Bacteria"/>
</dbReference>
<comment type="similarity">
    <text evidence="1">Belongs to the bactofilin family.</text>
</comment>
<dbReference type="OrthoDB" id="5294247at2"/>
<proteinExistence type="inferred from homology"/>
<dbReference type="InterPro" id="IPR007607">
    <property type="entry name" value="BacA/B"/>
</dbReference>
<sequence>MFGKKKTKSKNVNGGHFDTLISRSTEIKGDLQFTGGLHIDGKILGKIKADTTDEDAIVRVSDVGEVNGDVIAPHIIINGKVNGDVYSSEHIELAPKASITGNVYYNLIEMAMGAEVNGNLVHSKESVSAATVTATDKSEQKKAAKEDKKAGKPQGDASDQPELINLASH</sequence>
<evidence type="ECO:0000313" key="4">
    <source>
        <dbReference type="Proteomes" id="UP000000238"/>
    </source>
</evidence>
<accession>Q2S8Y4</accession>
<feature type="compositionally biased region" description="Basic and acidic residues" evidence="2">
    <location>
        <begin position="136"/>
        <end position="150"/>
    </location>
</feature>
<name>Q2S8Y4_HAHCH</name>
<evidence type="ECO:0000313" key="3">
    <source>
        <dbReference type="EMBL" id="ABC32890.1"/>
    </source>
</evidence>
<feature type="region of interest" description="Disordered" evidence="2">
    <location>
        <begin position="128"/>
        <end position="169"/>
    </location>
</feature>
<dbReference type="Proteomes" id="UP000000238">
    <property type="component" value="Chromosome"/>
</dbReference>
<dbReference type="AlphaFoldDB" id="Q2S8Y4"/>
<dbReference type="HOGENOM" id="CLU_072799_7_0_6"/>
<protein>
    <submittedName>
        <fullName evidence="3">Integral membrane protein CcmA involved in cell shape determination</fullName>
    </submittedName>
</protein>
<reference evidence="3 4" key="1">
    <citation type="journal article" date="2005" name="Nucleic Acids Res.">
        <title>Genomic blueprint of Hahella chejuensis, a marine microbe producing an algicidal agent.</title>
        <authorList>
            <person name="Jeong H."/>
            <person name="Yim J.H."/>
            <person name="Lee C."/>
            <person name="Choi S.-H."/>
            <person name="Park Y.K."/>
            <person name="Yoon S.H."/>
            <person name="Hur C.-G."/>
            <person name="Kang H.-Y."/>
            <person name="Kim D."/>
            <person name="Lee H.H."/>
            <person name="Park K.H."/>
            <person name="Park S.-H."/>
            <person name="Park H.-S."/>
            <person name="Lee H.K."/>
            <person name="Oh T.K."/>
            <person name="Kim J.F."/>
        </authorList>
    </citation>
    <scope>NUCLEOTIDE SEQUENCE [LARGE SCALE GENOMIC DNA]</scope>
    <source>
        <strain evidence="3 4">KCTC 2396</strain>
    </source>
</reference>
<dbReference type="KEGG" id="hch:HCH_06243"/>
<dbReference type="RefSeq" id="WP_011399946.1">
    <property type="nucleotide sequence ID" value="NC_007645.1"/>
</dbReference>
<organism evidence="3 4">
    <name type="scientific">Hahella chejuensis (strain KCTC 2396)</name>
    <dbReference type="NCBI Taxonomy" id="349521"/>
    <lineage>
        <taxon>Bacteria</taxon>
        <taxon>Pseudomonadati</taxon>
        <taxon>Pseudomonadota</taxon>
        <taxon>Gammaproteobacteria</taxon>
        <taxon>Oceanospirillales</taxon>
        <taxon>Hahellaceae</taxon>
        <taxon>Hahella</taxon>
    </lineage>
</organism>
<keyword evidence="4" id="KW-1185">Reference proteome</keyword>
<dbReference type="PANTHER" id="PTHR35024">
    <property type="entry name" value="HYPOTHETICAL CYTOSOLIC PROTEIN"/>
    <property type="match status" value="1"/>
</dbReference>
<dbReference type="PANTHER" id="PTHR35024:SF4">
    <property type="entry name" value="POLYMER-FORMING CYTOSKELETAL PROTEIN"/>
    <property type="match status" value="1"/>
</dbReference>
<evidence type="ECO:0000256" key="1">
    <source>
        <dbReference type="ARBA" id="ARBA00044755"/>
    </source>
</evidence>
<dbReference type="EMBL" id="CP000155">
    <property type="protein sequence ID" value="ABC32890.1"/>
    <property type="molecule type" value="Genomic_DNA"/>
</dbReference>
<gene>
    <name evidence="3" type="ordered locus">HCH_06243</name>
</gene>
<dbReference type="Pfam" id="PF04519">
    <property type="entry name" value="Bactofilin"/>
    <property type="match status" value="1"/>
</dbReference>
<evidence type="ECO:0000256" key="2">
    <source>
        <dbReference type="SAM" id="MobiDB-lite"/>
    </source>
</evidence>
<dbReference type="STRING" id="349521.HCH_06243"/>